<dbReference type="RefSeq" id="WP_068747415.1">
    <property type="nucleotide sequence ID" value="NZ_LOHZ01000015.1"/>
</dbReference>
<evidence type="ECO:0000256" key="2">
    <source>
        <dbReference type="ARBA" id="ARBA00022643"/>
    </source>
</evidence>
<proteinExistence type="predicted"/>
<evidence type="ECO:0000259" key="4">
    <source>
        <dbReference type="Pfam" id="PF00881"/>
    </source>
</evidence>
<dbReference type="Proteomes" id="UP000075737">
    <property type="component" value="Unassembled WGS sequence"/>
</dbReference>
<name>A0A162N325_9FIRM</name>
<dbReference type="EMBL" id="LOHZ01000015">
    <property type="protein sequence ID" value="KYO68724.1"/>
    <property type="molecule type" value="Genomic_DNA"/>
</dbReference>
<dbReference type="EC" id="1.13.11.79" evidence="5"/>
<organism evidence="5 6">
    <name type="scientific">Thermovenabulum gondwanense</name>
    <dbReference type="NCBI Taxonomy" id="520767"/>
    <lineage>
        <taxon>Bacteria</taxon>
        <taxon>Bacillati</taxon>
        <taxon>Bacillota</taxon>
        <taxon>Clostridia</taxon>
        <taxon>Thermosediminibacterales</taxon>
        <taxon>Thermosediminibacteraceae</taxon>
        <taxon>Thermovenabulum</taxon>
    </lineage>
</organism>
<evidence type="ECO:0000313" key="5">
    <source>
        <dbReference type="EMBL" id="KYO68724.1"/>
    </source>
</evidence>
<dbReference type="STRING" id="520767.ATZ99_02430"/>
<keyword evidence="1" id="KW-0285">Flavoprotein</keyword>
<evidence type="ECO:0000256" key="1">
    <source>
        <dbReference type="ARBA" id="ARBA00022630"/>
    </source>
</evidence>
<protein>
    <submittedName>
        <fullName evidence="5">5,6-dimethylbenzimidazole synthase</fullName>
        <ecNumber evidence="5">1.13.11.79</ecNumber>
    </submittedName>
</protein>
<dbReference type="GO" id="GO:0102919">
    <property type="term" value="F:5,6-dimethylbenzimidazole synthase activity"/>
    <property type="evidence" value="ECO:0007669"/>
    <property type="project" value="UniProtKB-EC"/>
</dbReference>
<dbReference type="PANTHER" id="PTHR23026">
    <property type="entry name" value="NADPH NITROREDUCTASE"/>
    <property type="match status" value="1"/>
</dbReference>
<feature type="domain" description="Nitroreductase" evidence="4">
    <location>
        <begin position="13"/>
        <end position="190"/>
    </location>
</feature>
<keyword evidence="2" id="KW-0288">FMN</keyword>
<evidence type="ECO:0000256" key="3">
    <source>
        <dbReference type="ARBA" id="ARBA00023002"/>
    </source>
</evidence>
<dbReference type="OrthoDB" id="9812105at2"/>
<accession>A0A162N325</accession>
<reference evidence="5 6" key="1">
    <citation type="submission" date="2015-12" db="EMBL/GenBank/DDBJ databases">
        <title>Draft genome of Thermovenabulum gondwanense isolated from a red thermophilic microbial mat colonisisng an outflow channel of a bore well.</title>
        <authorList>
            <person name="Patel B.K."/>
        </authorList>
    </citation>
    <scope>NUCLEOTIDE SEQUENCE [LARGE SCALE GENOMIC DNA]</scope>
    <source>
        <strain evidence="5 6">R270</strain>
    </source>
</reference>
<comment type="caution">
    <text evidence="5">The sequence shown here is derived from an EMBL/GenBank/DDBJ whole genome shotgun (WGS) entry which is preliminary data.</text>
</comment>
<dbReference type="Pfam" id="PF00881">
    <property type="entry name" value="Nitroreductase"/>
    <property type="match status" value="1"/>
</dbReference>
<keyword evidence="3 5" id="KW-0560">Oxidoreductase</keyword>
<dbReference type="InterPro" id="IPR029479">
    <property type="entry name" value="Nitroreductase"/>
</dbReference>
<dbReference type="SUPFAM" id="SSF55469">
    <property type="entry name" value="FMN-dependent nitroreductase-like"/>
    <property type="match status" value="1"/>
</dbReference>
<dbReference type="InterPro" id="IPR000415">
    <property type="entry name" value="Nitroreductase-like"/>
</dbReference>
<gene>
    <name evidence="5" type="primary">bluB</name>
    <name evidence="5" type="ORF">ATZ99_02430</name>
</gene>
<sequence length="219" mass="25112">MESKKDVFLQVVADRRSIRNYTNEKISEEDLRLILESARLAPSGENAQPWRFIIVRDEESKKFLARISKNASGRRFTGEFLSKQMQERFKSLEDEEKKIAAFKKLTSGDVSGFVSEGDLILIVIGKKDVWDLPYDTSAAIENILLTVTSLDLGSCWVIAPCIDIRDELKVKEYFKIPEEYKVISILSIGKPSRIPNPRPRIPLKDLVFNEKFGEAYYSE</sequence>
<dbReference type="AlphaFoldDB" id="A0A162N325"/>
<keyword evidence="6" id="KW-1185">Reference proteome</keyword>
<dbReference type="PANTHER" id="PTHR23026:SF90">
    <property type="entry name" value="IODOTYROSINE DEIODINASE 1"/>
    <property type="match status" value="1"/>
</dbReference>
<dbReference type="InterPro" id="IPR050627">
    <property type="entry name" value="Nitroreductase/BluB"/>
</dbReference>
<dbReference type="Gene3D" id="3.40.109.10">
    <property type="entry name" value="NADH Oxidase"/>
    <property type="match status" value="1"/>
</dbReference>
<evidence type="ECO:0000313" key="6">
    <source>
        <dbReference type="Proteomes" id="UP000075737"/>
    </source>
</evidence>